<dbReference type="GO" id="GO:0005634">
    <property type="term" value="C:nucleus"/>
    <property type="evidence" value="ECO:0007669"/>
    <property type="project" value="TreeGrafter"/>
</dbReference>
<evidence type="ECO:0000259" key="4">
    <source>
        <dbReference type="PROSITE" id="PS51805"/>
    </source>
</evidence>
<organism evidence="5 6">
    <name type="scientific">Fasciolopsis buskii</name>
    <dbReference type="NCBI Taxonomy" id="27845"/>
    <lineage>
        <taxon>Eukaryota</taxon>
        <taxon>Metazoa</taxon>
        <taxon>Spiralia</taxon>
        <taxon>Lophotrochozoa</taxon>
        <taxon>Platyhelminthes</taxon>
        <taxon>Trematoda</taxon>
        <taxon>Digenea</taxon>
        <taxon>Plagiorchiida</taxon>
        <taxon>Echinostomata</taxon>
        <taxon>Echinostomatoidea</taxon>
        <taxon>Fasciolidae</taxon>
        <taxon>Fasciolopsis</taxon>
    </lineage>
</organism>
<dbReference type="InterPro" id="IPR050701">
    <property type="entry name" value="Histone_Mod_Regulator"/>
</dbReference>
<keyword evidence="6" id="KW-1185">Reference proteome</keyword>
<evidence type="ECO:0000256" key="1">
    <source>
        <dbReference type="ARBA" id="ARBA00022723"/>
    </source>
</evidence>
<keyword evidence="3" id="KW-0862">Zinc</keyword>
<reference evidence="5" key="1">
    <citation type="submission" date="2019-05" db="EMBL/GenBank/DDBJ databases">
        <title>Annotation for the trematode Fasciolopsis buski.</title>
        <authorList>
            <person name="Choi Y.-J."/>
        </authorList>
    </citation>
    <scope>NUCLEOTIDE SEQUENCE</scope>
    <source>
        <strain evidence="5">HT</strain>
        <tissue evidence="5">Whole worm</tissue>
    </source>
</reference>
<comment type="caution">
    <text evidence="5">The sequence shown here is derived from an EMBL/GenBank/DDBJ whole genome shotgun (WGS) entry which is preliminary data.</text>
</comment>
<dbReference type="InterPro" id="IPR034732">
    <property type="entry name" value="EPHD"/>
</dbReference>
<dbReference type="Pfam" id="PF13832">
    <property type="entry name" value="zf-HC5HC2H_2"/>
    <property type="match status" value="1"/>
</dbReference>
<dbReference type="EMBL" id="LUCM01001640">
    <property type="protein sequence ID" value="KAA0198560.1"/>
    <property type="molecule type" value="Genomic_DNA"/>
</dbReference>
<dbReference type="PROSITE" id="PS51805">
    <property type="entry name" value="EPHD"/>
    <property type="match status" value="1"/>
</dbReference>
<evidence type="ECO:0000256" key="3">
    <source>
        <dbReference type="ARBA" id="ARBA00022833"/>
    </source>
</evidence>
<dbReference type="GO" id="GO:0008270">
    <property type="term" value="F:zinc ion binding"/>
    <property type="evidence" value="ECO:0007669"/>
    <property type="project" value="UniProtKB-KW"/>
</dbReference>
<name>A0A8E0S809_9TREM</name>
<keyword evidence="2" id="KW-0863">Zinc-finger</keyword>
<evidence type="ECO:0000313" key="6">
    <source>
        <dbReference type="Proteomes" id="UP000728185"/>
    </source>
</evidence>
<dbReference type="GO" id="GO:0006357">
    <property type="term" value="P:regulation of transcription by RNA polymerase II"/>
    <property type="evidence" value="ECO:0007669"/>
    <property type="project" value="TreeGrafter"/>
</dbReference>
<dbReference type="PANTHER" id="PTHR13793:SF164">
    <property type="entry name" value="ALHAMBRA, ISOFORM P"/>
    <property type="match status" value="1"/>
</dbReference>
<dbReference type="PANTHER" id="PTHR13793">
    <property type="entry name" value="PHD FINGER PROTEINS"/>
    <property type="match status" value="1"/>
</dbReference>
<evidence type="ECO:0000256" key="2">
    <source>
        <dbReference type="ARBA" id="ARBA00022771"/>
    </source>
</evidence>
<gene>
    <name evidence="5" type="ORF">FBUS_05111</name>
</gene>
<protein>
    <submittedName>
        <fullName evidence="5">Protein AF-17</fullName>
    </submittedName>
</protein>
<dbReference type="OrthoDB" id="20839at2759"/>
<keyword evidence="1" id="KW-0479">Metal-binding</keyword>
<dbReference type="AlphaFoldDB" id="A0A8E0S809"/>
<dbReference type="GO" id="GO:0031491">
    <property type="term" value="F:nucleosome binding"/>
    <property type="evidence" value="ECO:0007669"/>
    <property type="project" value="TreeGrafter"/>
</dbReference>
<dbReference type="Proteomes" id="UP000728185">
    <property type="component" value="Unassembled WGS sequence"/>
</dbReference>
<accession>A0A8E0S809</accession>
<dbReference type="GO" id="GO:0042393">
    <property type="term" value="F:histone binding"/>
    <property type="evidence" value="ECO:0007669"/>
    <property type="project" value="TreeGrafter"/>
</dbReference>
<sequence>MCRCYGVQKVAGVANWFCRKCESQVRMSKIRCDLCPIKEGAFKRSSGARCGWAHLLCAFYIPEVSFEDPVSMDLILLEGVHSDRFGKVSCLPSLEL</sequence>
<proteinExistence type="predicted"/>
<evidence type="ECO:0000313" key="5">
    <source>
        <dbReference type="EMBL" id="KAA0198560.1"/>
    </source>
</evidence>
<feature type="domain" description="PHD-type" evidence="4">
    <location>
        <begin position="29"/>
        <end position="96"/>
    </location>
</feature>